<dbReference type="InterPro" id="IPR005564">
    <property type="entry name" value="Major_capsid_GpE"/>
</dbReference>
<dbReference type="EMBL" id="QJTI01000002">
    <property type="protein sequence ID" value="PYF05033.1"/>
    <property type="molecule type" value="Genomic_DNA"/>
</dbReference>
<evidence type="ECO:0000313" key="1">
    <source>
        <dbReference type="EMBL" id="PYF05033.1"/>
    </source>
</evidence>
<keyword evidence="2" id="KW-1185">Reference proteome</keyword>
<sequence>MPEILDVFAGDAFSFMSLTASINKIPFVPGRLGSFGLFNEIPVPTTKIAIEEVAGQLSLVAPSPRGGPGETRPKLGRNARTLNVPHYQLDDNILADEVQNVREAGLNMGMRTVDTYLSGRMSLFTANLDATLEHQRVGAIKGLILDRDGNTIYDLFSEFGVQAEAPVNFALTTGTTKVRSKCTQVVRTLAKNLGGVGFNGVIGMAGDDFWDTLIDHDEVRETYKYQEGRALRDGVAFQTLNYGGITFENYKGWVGGFDGSPVVPFIEPNECRFFPVGVPNLFQTYFAPADYQETVNTLGLPRYAKSIPSDNGKSTRLEMQTNPLSICTRPRVLMRGKASA</sequence>
<comment type="caution">
    <text evidence="1">The sequence shown here is derived from an EMBL/GenBank/DDBJ whole genome shotgun (WGS) entry which is preliminary data.</text>
</comment>
<dbReference type="RefSeq" id="WP_210205424.1">
    <property type="nucleotide sequence ID" value="NZ_QJTI01000002.1"/>
</dbReference>
<organism evidence="1 2">
    <name type="scientific">Rhodopseudomonas faecalis</name>
    <dbReference type="NCBI Taxonomy" id="99655"/>
    <lineage>
        <taxon>Bacteria</taxon>
        <taxon>Pseudomonadati</taxon>
        <taxon>Pseudomonadota</taxon>
        <taxon>Alphaproteobacteria</taxon>
        <taxon>Hyphomicrobiales</taxon>
        <taxon>Nitrobacteraceae</taxon>
        <taxon>Rhodopseudomonas</taxon>
    </lineage>
</organism>
<name>A0A318TKU6_9BRAD</name>
<dbReference type="Pfam" id="PF03864">
    <property type="entry name" value="Phage_cap_E"/>
    <property type="match status" value="1"/>
</dbReference>
<protein>
    <submittedName>
        <fullName evidence="1">Major capsid protein E</fullName>
    </submittedName>
</protein>
<accession>A0A318TKU6</accession>
<dbReference type="Proteomes" id="UP000248148">
    <property type="component" value="Unassembled WGS sequence"/>
</dbReference>
<proteinExistence type="predicted"/>
<dbReference type="AlphaFoldDB" id="A0A318TKU6"/>
<reference evidence="1 2" key="1">
    <citation type="submission" date="2018-06" db="EMBL/GenBank/DDBJ databases">
        <title>Genomic Encyclopedia of Archaeal and Bacterial Type Strains, Phase II (KMG-II): from individual species to whole genera.</title>
        <authorList>
            <person name="Goeker M."/>
        </authorList>
    </citation>
    <scope>NUCLEOTIDE SEQUENCE [LARGE SCALE GENOMIC DNA]</scope>
    <source>
        <strain evidence="1 2">JCM 11668</strain>
    </source>
</reference>
<gene>
    <name evidence="1" type="ORF">BJ122_102259</name>
</gene>
<evidence type="ECO:0000313" key="2">
    <source>
        <dbReference type="Proteomes" id="UP000248148"/>
    </source>
</evidence>